<comment type="pathway">
    <text evidence="8 10">Purine metabolism; AMP biosynthesis via de novo pathway; AMP from IMP: step 1/2.</text>
</comment>
<comment type="catalytic activity">
    <reaction evidence="8 10">
        <text>IMP + L-aspartate + GTP = N(6)-(1,2-dicarboxyethyl)-AMP + GDP + phosphate + 2 H(+)</text>
        <dbReference type="Rhea" id="RHEA:15753"/>
        <dbReference type="ChEBI" id="CHEBI:15378"/>
        <dbReference type="ChEBI" id="CHEBI:29991"/>
        <dbReference type="ChEBI" id="CHEBI:37565"/>
        <dbReference type="ChEBI" id="CHEBI:43474"/>
        <dbReference type="ChEBI" id="CHEBI:57567"/>
        <dbReference type="ChEBI" id="CHEBI:58053"/>
        <dbReference type="ChEBI" id="CHEBI:58189"/>
        <dbReference type="EC" id="6.3.4.4"/>
    </reaction>
</comment>
<sequence length="423" mass="46964">MSVTVVVGSQWGDEGKGKIVDYLSKNSDAIARYQGGDNAGHTIVFNGHKFSLQLLPSGIFYSDKLAVIGNGVVLNPKSLFQEINYLNDNGVSTDNLRISSRAQVIMPYHILLDELSEKQRTNKIGTTHKGIGPAYMDKIARVGIRVADLVDPETLKRELQETLRQKNELLTKLYEVKPLDFDSIYAEYKDYGERMKPYVTDTSVLLNDAINKQQNVLFEGAQGIMLDIDQGTYPYVTSSNPVAGGAAVGAGLGPTKVTDVIGVCKAYTSRVGEGPFPTELLNEIGDHIRDTAHEYGTVTKRPRRIGWLDTVGLRHAARVSGLTALAMNCVDVLDELDVIKVCTGYRLNGKIIDYYPANLDELENCEPVYQELPGWKESTTNCTTFEQLPANAQNYIKTVEKLVQVPIEWYSVGPDREQTHRRK</sequence>
<comment type="subcellular location">
    <subcellularLocation>
        <location evidence="8">Cytoplasm</location>
    </subcellularLocation>
</comment>
<evidence type="ECO:0000256" key="10">
    <source>
        <dbReference type="RuleBase" id="RU000520"/>
    </source>
</evidence>
<feature type="binding site" evidence="8">
    <location>
        <position position="141"/>
    </location>
    <ligand>
        <name>IMP</name>
        <dbReference type="ChEBI" id="CHEBI:58053"/>
        <note>ligand shared between dimeric partners</note>
    </ligand>
</feature>
<dbReference type="InterPro" id="IPR001114">
    <property type="entry name" value="Adenylosuccinate_synthetase"/>
</dbReference>
<feature type="binding site" evidence="8">
    <location>
        <position position="13"/>
    </location>
    <ligand>
        <name>Mg(2+)</name>
        <dbReference type="ChEBI" id="CHEBI:18420"/>
    </ligand>
</feature>
<keyword evidence="8" id="KW-0963">Cytoplasm</keyword>
<keyword evidence="7 8" id="KW-0342">GTP-binding</keyword>
<feature type="binding site" evidence="8">
    <location>
        <position position="303"/>
    </location>
    <ligand>
        <name>GTP</name>
        <dbReference type="ChEBI" id="CHEBI:37565"/>
    </ligand>
</feature>
<dbReference type="PANTHER" id="PTHR11846">
    <property type="entry name" value="ADENYLOSUCCINATE SYNTHETASE"/>
    <property type="match status" value="1"/>
</dbReference>
<feature type="binding site" description="in other chain" evidence="8">
    <location>
        <position position="237"/>
    </location>
    <ligand>
        <name>IMP</name>
        <dbReference type="ChEBI" id="CHEBI:58053"/>
        <note>ligand shared between dimeric partners</note>
    </ligand>
</feature>
<gene>
    <name evidence="8" type="primary">purA</name>
    <name evidence="11" type="ORF">M3M39_00435</name>
</gene>
<dbReference type="PANTHER" id="PTHR11846:SF0">
    <property type="entry name" value="ADENYLOSUCCINATE SYNTHETASE"/>
    <property type="match status" value="1"/>
</dbReference>
<dbReference type="GO" id="GO:0004019">
    <property type="term" value="F:adenylosuccinate synthase activity"/>
    <property type="evidence" value="ECO:0007669"/>
    <property type="project" value="UniProtKB-EC"/>
</dbReference>
<dbReference type="Gene3D" id="1.10.300.10">
    <property type="entry name" value="Adenylosuccinate Synthetase, subunit A, domain 2"/>
    <property type="match status" value="1"/>
</dbReference>
<evidence type="ECO:0000256" key="8">
    <source>
        <dbReference type="HAMAP-Rule" id="MF_00011"/>
    </source>
</evidence>
<feature type="binding site" description="in other chain" evidence="8">
    <location>
        <position position="301"/>
    </location>
    <ligand>
        <name>IMP</name>
        <dbReference type="ChEBI" id="CHEBI:58053"/>
        <note>ligand shared between dimeric partners</note>
    </ligand>
</feature>
<feature type="binding site" description="in other chain" evidence="8">
    <location>
        <begin position="13"/>
        <end position="16"/>
    </location>
    <ligand>
        <name>IMP</name>
        <dbReference type="ChEBI" id="CHEBI:58053"/>
        <note>ligand shared between dimeric partners</note>
    </ligand>
</feature>
<dbReference type="Gene3D" id="3.90.170.10">
    <property type="entry name" value="Adenylosuccinate Synthetase, subunit A, domain 3"/>
    <property type="match status" value="1"/>
</dbReference>
<feature type="binding site" evidence="8">
    <location>
        <begin position="40"/>
        <end position="42"/>
    </location>
    <ligand>
        <name>GTP</name>
        <dbReference type="ChEBI" id="CHEBI:37565"/>
    </ligand>
</feature>
<feature type="active site" description="Proton acceptor" evidence="8">
    <location>
        <position position="13"/>
    </location>
</feature>
<dbReference type="PROSITE" id="PS00513">
    <property type="entry name" value="ADENYLOSUCCIN_SYN_2"/>
    <property type="match status" value="1"/>
</dbReference>
<organism evidence="11 12">
    <name type="scientific">Fructilactobacillus hinvesii</name>
    <dbReference type="NCBI Taxonomy" id="2940300"/>
    <lineage>
        <taxon>Bacteria</taxon>
        <taxon>Bacillati</taxon>
        <taxon>Bacillota</taxon>
        <taxon>Bacilli</taxon>
        <taxon>Lactobacillales</taxon>
        <taxon>Lactobacillaceae</taxon>
        <taxon>Fructilactobacillus</taxon>
    </lineage>
</organism>
<dbReference type="RefSeq" id="WP_252797278.1">
    <property type="nucleotide sequence ID" value="NZ_CP097118.1"/>
</dbReference>
<dbReference type="HAMAP" id="MF_00011">
    <property type="entry name" value="Adenylosucc_synth"/>
    <property type="match status" value="1"/>
</dbReference>
<evidence type="ECO:0000256" key="6">
    <source>
        <dbReference type="ARBA" id="ARBA00022842"/>
    </source>
</evidence>
<dbReference type="Pfam" id="PF00709">
    <property type="entry name" value="Adenylsucc_synt"/>
    <property type="match status" value="1"/>
</dbReference>
<keyword evidence="12" id="KW-1185">Reference proteome</keyword>
<dbReference type="NCBIfam" id="NF002223">
    <property type="entry name" value="PRK01117.1"/>
    <property type="match status" value="1"/>
</dbReference>
<comment type="function">
    <text evidence="8">Plays an important role in the de novo pathway of purine nucleotide biosynthesis. Catalyzes the first committed step in the biosynthesis of AMP from IMP.</text>
</comment>
<keyword evidence="2 8" id="KW-0436">Ligase</keyword>
<evidence type="ECO:0000313" key="12">
    <source>
        <dbReference type="Proteomes" id="UP001057025"/>
    </source>
</evidence>
<dbReference type="CDD" id="cd03108">
    <property type="entry name" value="AdSS"/>
    <property type="match status" value="1"/>
</dbReference>
<reference evidence="11" key="1">
    <citation type="submission" date="2022-05" db="EMBL/GenBank/DDBJ databases">
        <authorList>
            <person name="Oliphant S.A."/>
            <person name="Watson-Haigh N.S."/>
            <person name="Sumby K.M."/>
            <person name="Gardner J.M."/>
            <person name="Jiranek V."/>
        </authorList>
    </citation>
    <scope>NUCLEOTIDE SEQUENCE</scope>
    <source>
        <strain evidence="11">KI11_C11</strain>
    </source>
</reference>
<feature type="binding site" evidence="8">
    <location>
        <begin position="12"/>
        <end position="18"/>
    </location>
    <ligand>
        <name>GTP</name>
        <dbReference type="ChEBI" id="CHEBI:37565"/>
    </ligand>
</feature>
<evidence type="ECO:0000256" key="1">
    <source>
        <dbReference type="ARBA" id="ARBA00011738"/>
    </source>
</evidence>
<dbReference type="InterPro" id="IPR042111">
    <property type="entry name" value="Adenylosuccinate_synth_dom3"/>
</dbReference>
<evidence type="ECO:0000256" key="9">
    <source>
        <dbReference type="PROSITE-ProRule" id="PRU10134"/>
    </source>
</evidence>
<feature type="binding site" description="in other chain" evidence="8">
    <location>
        <position position="127"/>
    </location>
    <ligand>
        <name>IMP</name>
        <dbReference type="ChEBI" id="CHEBI:58053"/>
        <note>ligand shared between dimeric partners</note>
    </ligand>
</feature>
<comment type="subunit">
    <text evidence="1 8">Homodimer.</text>
</comment>
<dbReference type="InterPro" id="IPR027417">
    <property type="entry name" value="P-loop_NTPase"/>
</dbReference>
<evidence type="ECO:0000256" key="3">
    <source>
        <dbReference type="ARBA" id="ARBA00022723"/>
    </source>
</evidence>
<dbReference type="NCBIfam" id="TIGR00184">
    <property type="entry name" value="purA"/>
    <property type="match status" value="1"/>
</dbReference>
<protein>
    <recommendedName>
        <fullName evidence="8 10">Adenylosuccinate synthetase</fullName>
        <shortName evidence="8">AMPSase</shortName>
        <shortName evidence="8">AdSS</shortName>
        <ecNumber evidence="8 10">6.3.4.4</ecNumber>
    </recommendedName>
    <alternativeName>
        <fullName evidence="8">IMP--aspartate ligase</fullName>
    </alternativeName>
</protein>
<feature type="binding site" description="in other chain" evidence="8">
    <location>
        <begin position="38"/>
        <end position="41"/>
    </location>
    <ligand>
        <name>IMP</name>
        <dbReference type="ChEBI" id="CHEBI:58053"/>
        <note>ligand shared between dimeric partners</note>
    </ligand>
</feature>
<dbReference type="InterPro" id="IPR042109">
    <property type="entry name" value="Adenylosuccinate_synth_dom1"/>
</dbReference>
<dbReference type="Proteomes" id="UP001057025">
    <property type="component" value="Chromosome"/>
</dbReference>
<keyword evidence="4 8" id="KW-0547">Nucleotide-binding</keyword>
<dbReference type="SUPFAM" id="SSF52540">
    <property type="entry name" value="P-loop containing nucleoside triphosphate hydrolases"/>
    <property type="match status" value="1"/>
</dbReference>
<dbReference type="Gene3D" id="3.40.440.10">
    <property type="entry name" value="Adenylosuccinate Synthetase, subunit A, domain 1"/>
    <property type="match status" value="1"/>
</dbReference>
<dbReference type="InterPro" id="IPR042110">
    <property type="entry name" value="Adenylosuccinate_synth_dom2"/>
</dbReference>
<dbReference type="SMART" id="SM00788">
    <property type="entry name" value="Adenylsucc_synt"/>
    <property type="match status" value="1"/>
</dbReference>
<feature type="binding site" evidence="8">
    <location>
        <begin position="329"/>
        <end position="331"/>
    </location>
    <ligand>
        <name>GTP</name>
        <dbReference type="ChEBI" id="CHEBI:37565"/>
    </ligand>
</feature>
<comment type="cofactor">
    <cofactor evidence="8">
        <name>Mg(2+)</name>
        <dbReference type="ChEBI" id="CHEBI:18420"/>
    </cofactor>
    <text evidence="8">Binds 1 Mg(2+) ion per subunit.</text>
</comment>
<keyword evidence="5 8" id="KW-0658">Purine biosynthesis</keyword>
<dbReference type="PROSITE" id="PS01266">
    <property type="entry name" value="ADENYLOSUCCIN_SYN_1"/>
    <property type="match status" value="1"/>
</dbReference>
<accession>A0ABY5BT23</accession>
<feature type="binding site" evidence="8">
    <location>
        <position position="40"/>
    </location>
    <ligand>
        <name>Mg(2+)</name>
        <dbReference type="ChEBI" id="CHEBI:18420"/>
    </ligand>
</feature>
<dbReference type="InterPro" id="IPR033128">
    <property type="entry name" value="Adenylosuccin_syn_Lys_AS"/>
</dbReference>
<feature type="binding site" evidence="8">
    <location>
        <begin position="297"/>
        <end position="303"/>
    </location>
    <ligand>
        <name>substrate</name>
    </ligand>
</feature>
<evidence type="ECO:0000313" key="11">
    <source>
        <dbReference type="EMBL" id="USS87989.1"/>
    </source>
</evidence>
<evidence type="ECO:0000256" key="7">
    <source>
        <dbReference type="ARBA" id="ARBA00023134"/>
    </source>
</evidence>
<feature type="active site" evidence="9">
    <location>
        <position position="138"/>
    </location>
</feature>
<keyword evidence="3 8" id="KW-0479">Metal-binding</keyword>
<dbReference type="EC" id="6.3.4.4" evidence="8 10"/>
<evidence type="ECO:0000256" key="2">
    <source>
        <dbReference type="ARBA" id="ARBA00022598"/>
    </source>
</evidence>
<comment type="similarity">
    <text evidence="8 10">Belongs to the adenylosuccinate synthetase family.</text>
</comment>
<keyword evidence="6 8" id="KW-0460">Magnesium</keyword>
<feature type="active site" description="Proton donor" evidence="8">
    <location>
        <position position="41"/>
    </location>
</feature>
<evidence type="ECO:0000256" key="4">
    <source>
        <dbReference type="ARBA" id="ARBA00022741"/>
    </source>
</evidence>
<feature type="binding site" evidence="8">
    <location>
        <begin position="411"/>
        <end position="413"/>
    </location>
    <ligand>
        <name>GTP</name>
        <dbReference type="ChEBI" id="CHEBI:37565"/>
    </ligand>
</feature>
<evidence type="ECO:0000256" key="5">
    <source>
        <dbReference type="ARBA" id="ARBA00022755"/>
    </source>
</evidence>
<proteinExistence type="inferred from homology"/>
<dbReference type="EMBL" id="CP097118">
    <property type="protein sequence ID" value="USS87989.1"/>
    <property type="molecule type" value="Genomic_DNA"/>
</dbReference>
<name>A0ABY5BT23_9LACO</name>
<dbReference type="InterPro" id="IPR018220">
    <property type="entry name" value="Adenylosuccin_syn_GTP-bd"/>
</dbReference>
<feature type="binding site" description="in other chain" evidence="8">
    <location>
        <position position="222"/>
    </location>
    <ligand>
        <name>IMP</name>
        <dbReference type="ChEBI" id="CHEBI:58053"/>
        <note>ligand shared between dimeric partners</note>
    </ligand>
</feature>